<evidence type="ECO:0000313" key="3">
    <source>
        <dbReference type="EMBL" id="TWT34915.1"/>
    </source>
</evidence>
<dbReference type="InterPro" id="IPR041459">
    <property type="entry name" value="MPTase-PolyVal"/>
</dbReference>
<proteinExistence type="predicted"/>
<evidence type="ECO:0000259" key="2">
    <source>
        <dbReference type="Pfam" id="PF18818"/>
    </source>
</evidence>
<dbReference type="EMBL" id="SJPF01000002">
    <property type="protein sequence ID" value="TWT34915.1"/>
    <property type="molecule type" value="Genomic_DNA"/>
</dbReference>
<feature type="region of interest" description="Disordered" evidence="1">
    <location>
        <begin position="54"/>
        <end position="91"/>
    </location>
</feature>
<evidence type="ECO:0000313" key="4">
    <source>
        <dbReference type="Proteomes" id="UP000318878"/>
    </source>
</evidence>
<sequence>MGAAFLCAVSGISPPTIEQSASYLQGWIKVLKGDKRLVVGAASAAQKATDWILGENFNNARPPPDNETINDPSDQTPPPKRNGPTSQLDLF</sequence>
<comment type="caution">
    <text evidence="3">The sequence shown here is derived from an EMBL/GenBank/DDBJ whole genome shotgun (WGS) entry which is preliminary data.</text>
</comment>
<keyword evidence="4" id="KW-1185">Reference proteome</keyword>
<name>A0A5C5VBD6_9BACT</name>
<evidence type="ECO:0000256" key="1">
    <source>
        <dbReference type="SAM" id="MobiDB-lite"/>
    </source>
</evidence>
<dbReference type="Proteomes" id="UP000318878">
    <property type="component" value="Unassembled WGS sequence"/>
</dbReference>
<dbReference type="AlphaFoldDB" id="A0A5C5VBD6"/>
<feature type="domain" description="Polyvalent protein metallopeptidase" evidence="2">
    <location>
        <begin position="1"/>
        <end position="43"/>
    </location>
</feature>
<reference evidence="3 4" key="1">
    <citation type="submission" date="2019-02" db="EMBL/GenBank/DDBJ databases">
        <title>Deep-cultivation of Planctomycetes and their phenomic and genomic characterization uncovers novel biology.</title>
        <authorList>
            <person name="Wiegand S."/>
            <person name="Jogler M."/>
            <person name="Boedeker C."/>
            <person name="Pinto D."/>
            <person name="Vollmers J."/>
            <person name="Rivas-Marin E."/>
            <person name="Kohn T."/>
            <person name="Peeters S.H."/>
            <person name="Heuer A."/>
            <person name="Rast P."/>
            <person name="Oberbeckmann S."/>
            <person name="Bunk B."/>
            <person name="Jeske O."/>
            <person name="Meyerdierks A."/>
            <person name="Storesund J.E."/>
            <person name="Kallscheuer N."/>
            <person name="Luecker S."/>
            <person name="Lage O.M."/>
            <person name="Pohl T."/>
            <person name="Merkel B.J."/>
            <person name="Hornburger P."/>
            <person name="Mueller R.-W."/>
            <person name="Bruemmer F."/>
            <person name="Labrenz M."/>
            <person name="Spormann A.M."/>
            <person name="Op Den Camp H."/>
            <person name="Overmann J."/>
            <person name="Amann R."/>
            <person name="Jetten M.S.M."/>
            <person name="Mascher T."/>
            <person name="Medema M.H."/>
            <person name="Devos D.P."/>
            <person name="Kaster A.-K."/>
            <person name="Ovreas L."/>
            <person name="Rohde M."/>
            <person name="Galperin M.Y."/>
            <person name="Jogler C."/>
        </authorList>
    </citation>
    <scope>NUCLEOTIDE SEQUENCE [LARGE SCALE GENOMIC DNA]</scope>
    <source>
        <strain evidence="3 4">Enr8</strain>
    </source>
</reference>
<dbReference type="Pfam" id="PF18818">
    <property type="entry name" value="MPTase-PolyVal"/>
    <property type="match status" value="1"/>
</dbReference>
<organism evidence="3 4">
    <name type="scientific">Blastopirellula retiformator</name>
    <dbReference type="NCBI Taxonomy" id="2527970"/>
    <lineage>
        <taxon>Bacteria</taxon>
        <taxon>Pseudomonadati</taxon>
        <taxon>Planctomycetota</taxon>
        <taxon>Planctomycetia</taxon>
        <taxon>Pirellulales</taxon>
        <taxon>Pirellulaceae</taxon>
        <taxon>Blastopirellula</taxon>
    </lineage>
</organism>
<gene>
    <name evidence="3" type="ORF">Enr8_23300</name>
</gene>
<protein>
    <recommendedName>
        <fullName evidence="2">Polyvalent protein metallopeptidase domain-containing protein</fullName>
    </recommendedName>
</protein>
<accession>A0A5C5VBD6</accession>